<dbReference type="InterPro" id="IPR003660">
    <property type="entry name" value="HAMP_dom"/>
</dbReference>
<dbReference type="SUPFAM" id="SSF58104">
    <property type="entry name" value="Methyl-accepting chemotaxis protein (MCP) signaling domain"/>
    <property type="match status" value="1"/>
</dbReference>
<evidence type="ECO:0000256" key="6">
    <source>
        <dbReference type="ARBA" id="ARBA00023136"/>
    </source>
</evidence>
<comment type="caution">
    <text evidence="13">The sequence shown here is derived from an EMBL/GenBank/DDBJ whole genome shotgun (WGS) entry which is preliminary data.</text>
</comment>
<accession>A0ABV4K9B8</accession>
<feature type="transmembrane region" description="Helical" evidence="10">
    <location>
        <begin position="315"/>
        <end position="338"/>
    </location>
</feature>
<dbReference type="CDD" id="cd11386">
    <property type="entry name" value="MCP_signal"/>
    <property type="match status" value="1"/>
</dbReference>
<proteinExistence type="inferred from homology"/>
<gene>
    <name evidence="13" type="ORF">AB6M95_17900</name>
</gene>
<dbReference type="Gene3D" id="1.10.287.950">
    <property type="entry name" value="Methyl-accepting chemotaxis protein"/>
    <property type="match status" value="1"/>
</dbReference>
<dbReference type="InterPro" id="IPR033479">
    <property type="entry name" value="dCache_1"/>
</dbReference>
<dbReference type="PANTHER" id="PTHR43531">
    <property type="entry name" value="PROTEIN ICFG"/>
    <property type="match status" value="1"/>
</dbReference>
<feature type="domain" description="Methyl-accepting transducer" evidence="11">
    <location>
        <begin position="396"/>
        <end position="611"/>
    </location>
</feature>
<protein>
    <submittedName>
        <fullName evidence="13">Methyl-accepting chemotaxis protein</fullName>
    </submittedName>
</protein>
<name>A0ABV4K9B8_9BACT</name>
<sequence>MRFKNWSLRFKILVPTFTIVFLLIAASTVIMTIKATDLAVGQAEELARDRARGYATDVGQAIDQAVTVTRTLAVMFEKGAAYATVPDRELLDSVLVGTLRQNDALAGVWCAFPPDAFDGREADYKDKYKGAYRNWYYRDGGTIASSFAGAGFESEAWFAEPMAGSGETLTEPYPWDVEGKQFWLASTGYPVKKNGRNIGVVGVDFYLNDLQKTVLSIKPFGTGYAFLITGQGFIVAHPQSEWVGKNLKEVLGERSGKILSAVQAGRALSYEVTSPVDGEESFVTYSPFEIGKSGKHWALAVVTPMSTVRSHADSFTVISAGIGVVTLIVLLAVLWVIAKIITGPVLKSIDLARSLADGDLTQDIDVHQSDEVGQLADALRGMAAKLRQVIGEVAGSTESVAAGSEELSASSQSLADGASQQAASVEEVSASMEEMAGNIRANSENATETERIASQAAERAEVSGKSVSEAMAAMTDIAERISIVEEIARQTNLLALNAAIEAARAGEHGKGFAVVAAEVRKLAERSGKAASEISELSGATVRKAEEAGAQLGELIPDIERTADLVREIAAASAEQETGVNQINNAIQQLDHVIQQNASASEEMASTSETLAGESTQLQQSISFFRLGGSMPAATVVRTASRPAPRAILPAGHTGPKRGGAALGKDDDGGFERF</sequence>
<dbReference type="CDD" id="cd06225">
    <property type="entry name" value="HAMP"/>
    <property type="match status" value="1"/>
</dbReference>
<evidence type="ECO:0000256" key="3">
    <source>
        <dbReference type="ARBA" id="ARBA00022500"/>
    </source>
</evidence>
<feature type="compositionally biased region" description="Basic and acidic residues" evidence="9">
    <location>
        <begin position="663"/>
        <end position="673"/>
    </location>
</feature>
<evidence type="ECO:0000256" key="9">
    <source>
        <dbReference type="SAM" id="MobiDB-lite"/>
    </source>
</evidence>
<keyword evidence="3" id="KW-0145">Chemotaxis</keyword>
<dbReference type="InterPro" id="IPR004090">
    <property type="entry name" value="Chemotax_Me-accpt_rcpt"/>
</dbReference>
<evidence type="ECO:0000256" key="1">
    <source>
        <dbReference type="ARBA" id="ARBA00004651"/>
    </source>
</evidence>
<evidence type="ECO:0000256" key="4">
    <source>
        <dbReference type="ARBA" id="ARBA00022692"/>
    </source>
</evidence>
<dbReference type="PROSITE" id="PS50885">
    <property type="entry name" value="HAMP"/>
    <property type="match status" value="1"/>
</dbReference>
<dbReference type="PROSITE" id="PS50111">
    <property type="entry name" value="CHEMOTAXIS_TRANSDUC_2"/>
    <property type="match status" value="1"/>
</dbReference>
<comment type="subcellular location">
    <subcellularLocation>
        <location evidence="1">Cell membrane</location>
        <topology evidence="1">Multi-pass membrane protein</topology>
    </subcellularLocation>
</comment>
<keyword evidence="4 10" id="KW-0812">Transmembrane</keyword>
<keyword evidence="5 10" id="KW-1133">Transmembrane helix</keyword>
<dbReference type="PANTHER" id="PTHR43531:SF11">
    <property type="entry name" value="METHYL-ACCEPTING CHEMOTAXIS PROTEIN 3"/>
    <property type="match status" value="1"/>
</dbReference>
<evidence type="ECO:0000256" key="10">
    <source>
        <dbReference type="SAM" id="Phobius"/>
    </source>
</evidence>
<dbReference type="RefSeq" id="WP_371388112.1">
    <property type="nucleotide sequence ID" value="NZ_JBGLYH010000082.1"/>
</dbReference>
<dbReference type="InterPro" id="IPR051310">
    <property type="entry name" value="MCP_chemotaxis"/>
</dbReference>
<dbReference type="CDD" id="cd12912">
    <property type="entry name" value="PDC2_MCP_like"/>
    <property type="match status" value="1"/>
</dbReference>
<feature type="region of interest" description="Disordered" evidence="9">
    <location>
        <begin position="645"/>
        <end position="673"/>
    </location>
</feature>
<dbReference type="Proteomes" id="UP001568698">
    <property type="component" value="Unassembled WGS sequence"/>
</dbReference>
<reference evidence="13 14" key="1">
    <citation type="submission" date="2024-08" db="EMBL/GenBank/DDBJ databases">
        <title>Sulfate-reducing bacteria isolated from formation water of the oil field in Kazakhstan and description of Pseudodesulfovibrio sp.</title>
        <authorList>
            <person name="Bidzhieva S.K."/>
            <person name="Tourova T.P."/>
            <person name="Grouzdev D.S."/>
            <person name="Beletsky A.V."/>
            <person name="Sokolova D.S."/>
            <person name="Samigullina S.R."/>
            <person name="Poltaraus A.B."/>
            <person name="Avtukh A.N."/>
            <person name="Tereshina V.M."/>
            <person name="Zhaparov N.S."/>
            <person name="Mardanov A.V."/>
            <person name="Nazina T.N."/>
        </authorList>
    </citation>
    <scope>NUCLEOTIDE SEQUENCE [LARGE SCALE GENOMIC DNA]</scope>
    <source>
        <strain evidence="13 14">9FUS</strain>
    </source>
</reference>
<feature type="domain" description="HAMP" evidence="12">
    <location>
        <begin position="339"/>
        <end position="391"/>
    </location>
</feature>
<dbReference type="Pfam" id="PF00015">
    <property type="entry name" value="MCPsignal"/>
    <property type="match status" value="1"/>
</dbReference>
<evidence type="ECO:0000256" key="2">
    <source>
        <dbReference type="ARBA" id="ARBA00022475"/>
    </source>
</evidence>
<keyword evidence="14" id="KW-1185">Reference proteome</keyword>
<dbReference type="PRINTS" id="PR00260">
    <property type="entry name" value="CHEMTRNSDUCR"/>
</dbReference>
<dbReference type="SMART" id="SM00283">
    <property type="entry name" value="MA"/>
    <property type="match status" value="1"/>
</dbReference>
<organism evidence="13 14">
    <name type="scientific">Pseudodesulfovibrio karagichevae</name>
    <dbReference type="NCBI Taxonomy" id="3239305"/>
    <lineage>
        <taxon>Bacteria</taxon>
        <taxon>Pseudomonadati</taxon>
        <taxon>Thermodesulfobacteriota</taxon>
        <taxon>Desulfovibrionia</taxon>
        <taxon>Desulfovibrionales</taxon>
        <taxon>Desulfovibrionaceae</taxon>
    </lineage>
</organism>
<feature type="transmembrane region" description="Helical" evidence="10">
    <location>
        <begin position="12"/>
        <end position="33"/>
    </location>
</feature>
<evidence type="ECO:0000256" key="7">
    <source>
        <dbReference type="ARBA" id="ARBA00029447"/>
    </source>
</evidence>
<dbReference type="Gene3D" id="3.30.450.20">
    <property type="entry name" value="PAS domain"/>
    <property type="match status" value="2"/>
</dbReference>
<comment type="similarity">
    <text evidence="7">Belongs to the methyl-accepting chemotaxis (MCP) protein family.</text>
</comment>
<keyword evidence="6 10" id="KW-0472">Membrane</keyword>
<dbReference type="CDD" id="cd12913">
    <property type="entry name" value="PDC1_MCP_like"/>
    <property type="match status" value="1"/>
</dbReference>
<dbReference type="Pfam" id="PF00672">
    <property type="entry name" value="HAMP"/>
    <property type="match status" value="1"/>
</dbReference>
<evidence type="ECO:0000313" key="14">
    <source>
        <dbReference type="Proteomes" id="UP001568698"/>
    </source>
</evidence>
<dbReference type="SMART" id="SM00304">
    <property type="entry name" value="HAMP"/>
    <property type="match status" value="1"/>
</dbReference>
<evidence type="ECO:0000256" key="5">
    <source>
        <dbReference type="ARBA" id="ARBA00022989"/>
    </source>
</evidence>
<keyword evidence="8" id="KW-0807">Transducer</keyword>
<keyword evidence="2" id="KW-1003">Cell membrane</keyword>
<dbReference type="Pfam" id="PF02743">
    <property type="entry name" value="dCache_1"/>
    <property type="match status" value="1"/>
</dbReference>
<dbReference type="InterPro" id="IPR004089">
    <property type="entry name" value="MCPsignal_dom"/>
</dbReference>
<evidence type="ECO:0000313" key="13">
    <source>
        <dbReference type="EMBL" id="MEZ7198625.1"/>
    </source>
</evidence>
<evidence type="ECO:0000256" key="8">
    <source>
        <dbReference type="PROSITE-ProRule" id="PRU00284"/>
    </source>
</evidence>
<evidence type="ECO:0000259" key="12">
    <source>
        <dbReference type="PROSITE" id="PS50885"/>
    </source>
</evidence>
<dbReference type="EMBL" id="JBGLYH010000082">
    <property type="protein sequence ID" value="MEZ7198625.1"/>
    <property type="molecule type" value="Genomic_DNA"/>
</dbReference>
<evidence type="ECO:0000259" key="11">
    <source>
        <dbReference type="PROSITE" id="PS50111"/>
    </source>
</evidence>